<keyword evidence="2" id="KW-1185">Reference proteome</keyword>
<dbReference type="OrthoDB" id="2951834at2759"/>
<gene>
    <name evidence="1" type="ORF">CLAFUR5_13824</name>
</gene>
<reference evidence="1" key="1">
    <citation type="submission" date="2021-12" db="EMBL/GenBank/DDBJ databases">
        <authorList>
            <person name="Zaccaron A."/>
            <person name="Stergiopoulos I."/>
        </authorList>
    </citation>
    <scope>NUCLEOTIDE SEQUENCE</scope>
    <source>
        <strain evidence="1">Race5_Kim</strain>
    </source>
</reference>
<proteinExistence type="predicted"/>
<reference evidence="1" key="2">
    <citation type="journal article" date="2022" name="Microb. Genom.">
        <title>A chromosome-scale genome assembly of the tomato pathogen Cladosporium fulvum reveals a compartmentalized genome architecture and the presence of a dispensable chromosome.</title>
        <authorList>
            <person name="Zaccaron A.Z."/>
            <person name="Chen L.H."/>
            <person name="Samaras A."/>
            <person name="Stergiopoulos I."/>
        </authorList>
    </citation>
    <scope>NUCLEOTIDE SEQUENCE</scope>
    <source>
        <strain evidence="1">Race5_Kim</strain>
    </source>
</reference>
<organism evidence="1 2">
    <name type="scientific">Passalora fulva</name>
    <name type="common">Tomato leaf mold</name>
    <name type="synonym">Cladosporium fulvum</name>
    <dbReference type="NCBI Taxonomy" id="5499"/>
    <lineage>
        <taxon>Eukaryota</taxon>
        <taxon>Fungi</taxon>
        <taxon>Dikarya</taxon>
        <taxon>Ascomycota</taxon>
        <taxon>Pezizomycotina</taxon>
        <taxon>Dothideomycetes</taxon>
        <taxon>Dothideomycetidae</taxon>
        <taxon>Mycosphaerellales</taxon>
        <taxon>Mycosphaerellaceae</taxon>
        <taxon>Fulvia</taxon>
    </lineage>
</organism>
<dbReference type="AlphaFoldDB" id="A0A9Q8UW34"/>
<name>A0A9Q8UW34_PASFU</name>
<dbReference type="EMBL" id="CP090174">
    <property type="protein sequence ID" value="UJO24492.1"/>
    <property type="molecule type" value="Genomic_DNA"/>
</dbReference>
<protein>
    <submittedName>
        <fullName evidence="1">Uncharacterized protein</fullName>
    </submittedName>
</protein>
<accession>A0A9Q8UW34</accession>
<evidence type="ECO:0000313" key="1">
    <source>
        <dbReference type="EMBL" id="UJO24492.1"/>
    </source>
</evidence>
<dbReference type="RefSeq" id="XP_047768858.1">
    <property type="nucleotide sequence ID" value="XM_047912972.1"/>
</dbReference>
<dbReference type="GeneID" id="71993702"/>
<evidence type="ECO:0000313" key="2">
    <source>
        <dbReference type="Proteomes" id="UP000756132"/>
    </source>
</evidence>
<dbReference type="Proteomes" id="UP000756132">
    <property type="component" value="Chromosome 12"/>
</dbReference>
<sequence length="167" mass="18913">MTTSGSHSDTTANNIKYHIMIIPPEIRLEIYDHYFTSFKLDIKADNTSADEGRALKPPLLATCKRIREEALTCYEARLKTLLECNEQKLQEKLDANMKDTNADPLPRPKAHLVILKIYGQTKTEMVRVQLDGKGVAESDMVDWSGKGQSPDIFDPSEDADVQDWLDM</sequence>
<dbReference type="KEGG" id="ffu:CLAFUR5_13824"/>